<dbReference type="InterPro" id="IPR039123">
    <property type="entry name" value="PPTC7"/>
</dbReference>
<keyword evidence="1" id="KW-0378">Hydrolase</keyword>
<dbReference type="GO" id="GO:0004722">
    <property type="term" value="F:protein serine/threonine phosphatase activity"/>
    <property type="evidence" value="ECO:0007669"/>
    <property type="project" value="UniProtKB-EC"/>
</dbReference>
<keyword evidence="1" id="KW-0464">Manganese</keyword>
<dbReference type="Proteomes" id="UP000186601">
    <property type="component" value="Unassembled WGS sequence"/>
</dbReference>
<dbReference type="SUPFAM" id="SSF81606">
    <property type="entry name" value="PP2C-like"/>
    <property type="match status" value="1"/>
</dbReference>
<comment type="cofactor">
    <cofactor evidence="1">
        <name>Mg(2+)</name>
        <dbReference type="ChEBI" id="CHEBI:18420"/>
    </cofactor>
</comment>
<dbReference type="PROSITE" id="PS51746">
    <property type="entry name" value="PPM_2"/>
    <property type="match status" value="1"/>
</dbReference>
<dbReference type="EC" id="3.1.3.16" evidence="1"/>
<keyword evidence="1" id="KW-0479">Metal-binding</keyword>
<dbReference type="PANTHER" id="PTHR12320:SF84">
    <property type="entry name" value="PROTEIN PHOSPHATASE"/>
    <property type="match status" value="1"/>
</dbReference>
<organism evidence="4 5">
    <name type="scientific">Hermanssonia centrifuga</name>
    <dbReference type="NCBI Taxonomy" id="98765"/>
    <lineage>
        <taxon>Eukaryota</taxon>
        <taxon>Fungi</taxon>
        <taxon>Dikarya</taxon>
        <taxon>Basidiomycota</taxon>
        <taxon>Agaricomycotina</taxon>
        <taxon>Agaricomycetes</taxon>
        <taxon>Polyporales</taxon>
        <taxon>Meruliaceae</taxon>
        <taxon>Hermanssonia</taxon>
    </lineage>
</organism>
<dbReference type="PANTHER" id="PTHR12320">
    <property type="entry name" value="PROTEIN PHOSPHATASE 2C"/>
    <property type="match status" value="1"/>
</dbReference>
<comment type="catalytic activity">
    <reaction evidence="1">
        <text>O-phospho-L-seryl-[protein] + H2O = L-seryl-[protein] + phosphate</text>
        <dbReference type="Rhea" id="RHEA:20629"/>
        <dbReference type="Rhea" id="RHEA-COMP:9863"/>
        <dbReference type="Rhea" id="RHEA-COMP:11604"/>
        <dbReference type="ChEBI" id="CHEBI:15377"/>
        <dbReference type="ChEBI" id="CHEBI:29999"/>
        <dbReference type="ChEBI" id="CHEBI:43474"/>
        <dbReference type="ChEBI" id="CHEBI:83421"/>
        <dbReference type="EC" id="3.1.3.16"/>
    </reaction>
</comment>
<evidence type="ECO:0000313" key="4">
    <source>
        <dbReference type="EMBL" id="PSS29852.1"/>
    </source>
</evidence>
<feature type="domain" description="PPM-type phosphatase" evidence="3">
    <location>
        <begin position="1"/>
        <end position="320"/>
    </location>
</feature>
<dbReference type="GO" id="GO:0046872">
    <property type="term" value="F:metal ion binding"/>
    <property type="evidence" value="ECO:0007669"/>
    <property type="project" value="UniProtKB-UniRule"/>
</dbReference>
<keyword evidence="1" id="KW-0904">Protein phosphatase</keyword>
<comment type="catalytic activity">
    <reaction evidence="1">
        <text>O-phospho-L-threonyl-[protein] + H2O = L-threonyl-[protein] + phosphate</text>
        <dbReference type="Rhea" id="RHEA:47004"/>
        <dbReference type="Rhea" id="RHEA-COMP:11060"/>
        <dbReference type="Rhea" id="RHEA-COMP:11605"/>
        <dbReference type="ChEBI" id="CHEBI:15377"/>
        <dbReference type="ChEBI" id="CHEBI:30013"/>
        <dbReference type="ChEBI" id="CHEBI:43474"/>
        <dbReference type="ChEBI" id="CHEBI:61977"/>
        <dbReference type="EC" id="3.1.3.16"/>
    </reaction>
</comment>
<feature type="compositionally biased region" description="Low complexity" evidence="2">
    <location>
        <begin position="35"/>
        <end position="57"/>
    </location>
</feature>
<comment type="cofactor">
    <cofactor evidence="1">
        <name>Mn(2+)</name>
        <dbReference type="ChEBI" id="CHEBI:29035"/>
    </cofactor>
</comment>
<dbReference type="InterPro" id="IPR036457">
    <property type="entry name" value="PPM-type-like_dom_sf"/>
</dbReference>
<feature type="region of interest" description="Disordered" evidence="2">
    <location>
        <begin position="106"/>
        <end position="128"/>
    </location>
</feature>
<dbReference type="STRING" id="98765.A0A2R6RIJ7"/>
<feature type="region of interest" description="Disordered" evidence="2">
    <location>
        <begin position="21"/>
        <end position="71"/>
    </location>
</feature>
<sequence length="324" mass="35013">MILEKAFEKTLRAHVVPQLAADEASASDRSRMARESSASKSNTANCTDSSAATCTSSERTSHGNATNQAPLHGISNCPPSVGSCPLPTPLMEGSSTALLAILEHPSASPLKPSKPHSLFHPQARRPEEAHVQAADRGAVIRIAHLGDCMAVLIRGEEIVWRTEEMWWNFNTPVQLGPASSTRPRDARIFTIPVMEDDILILASDGLSDNLWDEDILDEVVRFRRTFFADSAASPTGDSFCSASLRRGSLAGMLSEALCSRARCVSQRRGSQRKASGLPQKVTLEAQNLEDDIPFGRRAREQGKCFQGGKPDDISVLVAVVSPVD</sequence>
<keyword evidence="5" id="KW-1185">Reference proteome</keyword>
<accession>A0A2R6RIJ7</accession>
<keyword evidence="1" id="KW-0460">Magnesium</keyword>
<reference evidence="4 5" key="1">
    <citation type="submission" date="2018-02" db="EMBL/GenBank/DDBJ databases">
        <title>Genome sequence of the basidiomycete white-rot fungus Phlebia centrifuga.</title>
        <authorList>
            <person name="Granchi Z."/>
            <person name="Peng M."/>
            <person name="de Vries R.P."/>
            <person name="Hilden K."/>
            <person name="Makela M.R."/>
            <person name="Grigoriev I."/>
            <person name="Riley R."/>
        </authorList>
    </citation>
    <scope>NUCLEOTIDE SEQUENCE [LARGE SCALE GENOMIC DNA]</scope>
    <source>
        <strain evidence="4 5">FBCC195</strain>
    </source>
</reference>
<dbReference type="OrthoDB" id="60843at2759"/>
<gene>
    <name evidence="4" type="ORF">PHLCEN_2v2645</name>
</gene>
<evidence type="ECO:0000313" key="5">
    <source>
        <dbReference type="Proteomes" id="UP000186601"/>
    </source>
</evidence>
<dbReference type="EMBL" id="MLYV02000249">
    <property type="protein sequence ID" value="PSS29852.1"/>
    <property type="molecule type" value="Genomic_DNA"/>
</dbReference>
<comment type="caution">
    <text evidence="4">The sequence shown here is derived from an EMBL/GenBank/DDBJ whole genome shotgun (WGS) entry which is preliminary data.</text>
</comment>
<evidence type="ECO:0000256" key="2">
    <source>
        <dbReference type="SAM" id="MobiDB-lite"/>
    </source>
</evidence>
<evidence type="ECO:0000256" key="1">
    <source>
        <dbReference type="RuleBase" id="RU366020"/>
    </source>
</evidence>
<dbReference type="Gene3D" id="3.60.40.10">
    <property type="entry name" value="PPM-type phosphatase domain"/>
    <property type="match status" value="1"/>
</dbReference>
<protein>
    <recommendedName>
        <fullName evidence="1">Protein phosphatase</fullName>
        <ecNumber evidence="1">3.1.3.16</ecNumber>
    </recommendedName>
</protein>
<name>A0A2R6RIJ7_9APHY</name>
<comment type="similarity">
    <text evidence="1">Belongs to the PP2C family.</text>
</comment>
<dbReference type="InterPro" id="IPR001932">
    <property type="entry name" value="PPM-type_phosphatase-like_dom"/>
</dbReference>
<dbReference type="AlphaFoldDB" id="A0A2R6RIJ7"/>
<evidence type="ECO:0000259" key="3">
    <source>
        <dbReference type="PROSITE" id="PS51746"/>
    </source>
</evidence>
<proteinExistence type="inferred from homology"/>